<evidence type="ECO:0000313" key="1">
    <source>
        <dbReference type="EnsemblMetazoa" id="CJA33853.1"/>
    </source>
</evidence>
<name>A0A8R1IIY4_CAEJA</name>
<keyword evidence="2" id="KW-1185">Reference proteome</keyword>
<dbReference type="Proteomes" id="UP000005237">
    <property type="component" value="Unassembled WGS sequence"/>
</dbReference>
<reference evidence="1" key="2">
    <citation type="submission" date="2022-06" db="UniProtKB">
        <authorList>
            <consortium name="EnsemblMetazoa"/>
        </authorList>
    </citation>
    <scope>IDENTIFICATION</scope>
    <source>
        <strain evidence="1">DF5081</strain>
    </source>
</reference>
<dbReference type="AlphaFoldDB" id="A0A8R1IIY4"/>
<accession>A0A8R1IIY4</accession>
<organism evidence="1 2">
    <name type="scientific">Caenorhabditis japonica</name>
    <dbReference type="NCBI Taxonomy" id="281687"/>
    <lineage>
        <taxon>Eukaryota</taxon>
        <taxon>Metazoa</taxon>
        <taxon>Ecdysozoa</taxon>
        <taxon>Nematoda</taxon>
        <taxon>Chromadorea</taxon>
        <taxon>Rhabditida</taxon>
        <taxon>Rhabditina</taxon>
        <taxon>Rhabditomorpha</taxon>
        <taxon>Rhabditoidea</taxon>
        <taxon>Rhabditidae</taxon>
        <taxon>Peloderinae</taxon>
        <taxon>Caenorhabditis</taxon>
    </lineage>
</organism>
<dbReference type="EnsemblMetazoa" id="CJA33853.1">
    <property type="protein sequence ID" value="CJA33853.1"/>
    <property type="gene ID" value="WBGene00209700"/>
</dbReference>
<proteinExistence type="predicted"/>
<protein>
    <submittedName>
        <fullName evidence="1">Uncharacterized protein</fullName>
    </submittedName>
</protein>
<reference evidence="2" key="1">
    <citation type="submission" date="2010-08" db="EMBL/GenBank/DDBJ databases">
        <authorList>
            <consortium name="Caenorhabditis japonica Sequencing Consortium"/>
            <person name="Wilson R.K."/>
        </authorList>
    </citation>
    <scope>NUCLEOTIDE SEQUENCE [LARGE SCALE GENOMIC DNA]</scope>
    <source>
        <strain evidence="2">DF5081</strain>
    </source>
</reference>
<sequence>MQFNAMQRIIMKQKNQNQKKRVIPFYAIKKSFTYIVCRFLPNFNIQILQLSKIQEIRESTYTSSDIDIDINHFVTLSRT</sequence>
<evidence type="ECO:0000313" key="2">
    <source>
        <dbReference type="Proteomes" id="UP000005237"/>
    </source>
</evidence>